<name>A0A7X3MJP4_9FIRM</name>
<feature type="transmembrane region" description="Helical" evidence="1">
    <location>
        <begin position="289"/>
        <end position="308"/>
    </location>
</feature>
<protein>
    <submittedName>
        <fullName evidence="3">Acyltransferase family protein</fullName>
    </submittedName>
</protein>
<evidence type="ECO:0000256" key="1">
    <source>
        <dbReference type="SAM" id="Phobius"/>
    </source>
</evidence>
<feature type="transmembrane region" description="Helical" evidence="1">
    <location>
        <begin position="182"/>
        <end position="198"/>
    </location>
</feature>
<keyword evidence="1" id="KW-0812">Transmembrane</keyword>
<evidence type="ECO:0000259" key="2">
    <source>
        <dbReference type="Pfam" id="PF01757"/>
    </source>
</evidence>
<evidence type="ECO:0000313" key="3">
    <source>
        <dbReference type="EMBL" id="MXP77686.1"/>
    </source>
</evidence>
<feature type="transmembrane region" description="Helical" evidence="1">
    <location>
        <begin position="71"/>
        <end position="89"/>
    </location>
</feature>
<dbReference type="Proteomes" id="UP000460412">
    <property type="component" value="Unassembled WGS sequence"/>
</dbReference>
<feature type="domain" description="Acyltransferase 3" evidence="2">
    <location>
        <begin position="12"/>
        <end position="308"/>
    </location>
</feature>
<organism evidence="3 4">
    <name type="scientific">Sporofaciens musculi</name>
    <dbReference type="NCBI Taxonomy" id="2681861"/>
    <lineage>
        <taxon>Bacteria</taxon>
        <taxon>Bacillati</taxon>
        <taxon>Bacillota</taxon>
        <taxon>Clostridia</taxon>
        <taxon>Lachnospirales</taxon>
        <taxon>Lachnospiraceae</taxon>
        <taxon>Sporofaciens</taxon>
    </lineage>
</organism>
<keyword evidence="4" id="KW-1185">Reference proteome</keyword>
<reference evidence="3 4" key="1">
    <citation type="submission" date="2019-12" db="EMBL/GenBank/DDBJ databases">
        <title>Sporaefaciens musculi gen. nov., sp. nov., a novel bacterium isolated from the caecum of an obese mouse.</title>
        <authorList>
            <person name="Rasmussen T.S."/>
            <person name="Streidl T."/>
            <person name="Hitch T.C.A."/>
            <person name="Wortmann E."/>
            <person name="Deptula P."/>
            <person name="Hansen M."/>
            <person name="Nielsen D.S."/>
            <person name="Clavel T."/>
            <person name="Vogensen F.K."/>
        </authorList>
    </citation>
    <scope>NUCLEOTIDE SEQUENCE [LARGE SCALE GENOMIC DNA]</scope>
    <source>
        <strain evidence="3 4">WCA-9-b2</strain>
    </source>
</reference>
<dbReference type="AlphaFoldDB" id="A0A7X3MJP4"/>
<evidence type="ECO:0000313" key="4">
    <source>
        <dbReference type="Proteomes" id="UP000460412"/>
    </source>
</evidence>
<proteinExistence type="predicted"/>
<feature type="transmembrane region" description="Helical" evidence="1">
    <location>
        <begin position="12"/>
        <end position="29"/>
    </location>
</feature>
<feature type="transmembrane region" description="Helical" evidence="1">
    <location>
        <begin position="132"/>
        <end position="150"/>
    </location>
</feature>
<keyword evidence="3" id="KW-0012">Acyltransferase</keyword>
<feature type="transmembrane region" description="Helical" evidence="1">
    <location>
        <begin position="109"/>
        <end position="125"/>
    </location>
</feature>
<dbReference type="InterPro" id="IPR002656">
    <property type="entry name" value="Acyl_transf_3_dom"/>
</dbReference>
<dbReference type="EMBL" id="WUQX01000001">
    <property type="protein sequence ID" value="MXP77686.1"/>
    <property type="molecule type" value="Genomic_DNA"/>
</dbReference>
<dbReference type="GO" id="GO:0016747">
    <property type="term" value="F:acyltransferase activity, transferring groups other than amino-acyl groups"/>
    <property type="evidence" value="ECO:0007669"/>
    <property type="project" value="InterPro"/>
</dbReference>
<accession>A0A7X3MJP4</accession>
<dbReference type="PANTHER" id="PTHR37312">
    <property type="entry name" value="MEMBRANE-BOUND ACYLTRANSFERASE YKRP-RELATED"/>
    <property type="match status" value="1"/>
</dbReference>
<keyword evidence="1" id="KW-0472">Membrane</keyword>
<comment type="caution">
    <text evidence="3">The sequence shown here is derived from an EMBL/GenBank/DDBJ whole genome shotgun (WGS) entry which is preliminary data.</text>
</comment>
<keyword evidence="3" id="KW-0808">Transferase</keyword>
<sequence length="323" mass="37695">MKMEKRQREYLFDNYKVLLIVLVVVGHFIEPCYDQNPFLYELKWGIVAFHMPAFIFISGYFSKKIPSVKKLISGLVIPYFVYEIIYYLLYTYILDKETELYFTRPKFTLWYLLALCVWRLAAPAVKRLPCHLILSLIAGLAVGLFGIGNFLSIPRIIFFFPFFLAGMEFDSGWLTPFRNRKGYLGALGIIGGMAAFLFRDRYHRRLSVKIFYGRYSYEELELSSVEGILIRIVCYGISFLLIYLFMLVLPSEQKCYSYLGERTMAIYIFHGLIYSWMKHRSSALWAVESNGESILLLAFCLAVVWLVSRKPFVQVTNKIAHLV</sequence>
<keyword evidence="1" id="KW-1133">Transmembrane helix</keyword>
<gene>
    <name evidence="3" type="ORF">GN277_20730</name>
</gene>
<dbReference type="PANTHER" id="PTHR37312:SF1">
    <property type="entry name" value="MEMBRANE-BOUND ACYLTRANSFERASE YKRP-RELATED"/>
    <property type="match status" value="1"/>
</dbReference>
<dbReference type="InterPro" id="IPR052734">
    <property type="entry name" value="Nod_factor_acetyltransferase"/>
</dbReference>
<feature type="transmembrane region" description="Helical" evidence="1">
    <location>
        <begin position="44"/>
        <end position="62"/>
    </location>
</feature>
<dbReference type="Pfam" id="PF01757">
    <property type="entry name" value="Acyl_transf_3"/>
    <property type="match status" value="1"/>
</dbReference>
<feature type="transmembrane region" description="Helical" evidence="1">
    <location>
        <begin position="228"/>
        <end position="249"/>
    </location>
</feature>